<feature type="compositionally biased region" description="Basic residues" evidence="1">
    <location>
        <begin position="101"/>
        <end position="123"/>
    </location>
</feature>
<proteinExistence type="predicted"/>
<keyword evidence="3" id="KW-1185">Reference proteome</keyword>
<dbReference type="AlphaFoldDB" id="A0A0D3IMV4"/>
<protein>
    <submittedName>
        <fullName evidence="2">Uncharacterized protein</fullName>
    </submittedName>
</protein>
<reference evidence="2" key="2">
    <citation type="submission" date="2024-10" db="UniProtKB">
        <authorList>
            <consortium name="EnsemblProtists"/>
        </authorList>
    </citation>
    <scope>IDENTIFICATION</scope>
</reference>
<dbReference type="RefSeq" id="XP_005765018.1">
    <property type="nucleotide sequence ID" value="XM_005764961.1"/>
</dbReference>
<dbReference type="GeneID" id="17258792"/>
<feature type="compositionally biased region" description="Polar residues" evidence="1">
    <location>
        <begin position="545"/>
        <end position="554"/>
    </location>
</feature>
<evidence type="ECO:0000256" key="1">
    <source>
        <dbReference type="SAM" id="MobiDB-lite"/>
    </source>
</evidence>
<feature type="region of interest" description="Disordered" evidence="1">
    <location>
        <begin position="305"/>
        <end position="345"/>
    </location>
</feature>
<dbReference type="HOGENOM" id="CLU_492296_0_0_1"/>
<dbReference type="PaxDb" id="2903-EOD12589"/>
<feature type="compositionally biased region" description="Basic and acidic residues" evidence="1">
    <location>
        <begin position="253"/>
        <end position="265"/>
    </location>
</feature>
<evidence type="ECO:0000313" key="3">
    <source>
        <dbReference type="Proteomes" id="UP000013827"/>
    </source>
</evidence>
<feature type="compositionally biased region" description="Basic and acidic residues" evidence="1">
    <location>
        <begin position="154"/>
        <end position="171"/>
    </location>
</feature>
<organism evidence="2 3">
    <name type="scientific">Emiliania huxleyi (strain CCMP1516)</name>
    <dbReference type="NCBI Taxonomy" id="280463"/>
    <lineage>
        <taxon>Eukaryota</taxon>
        <taxon>Haptista</taxon>
        <taxon>Haptophyta</taxon>
        <taxon>Prymnesiophyceae</taxon>
        <taxon>Isochrysidales</taxon>
        <taxon>Noelaerhabdaceae</taxon>
        <taxon>Emiliania</taxon>
    </lineage>
</organism>
<dbReference type="Proteomes" id="UP000013827">
    <property type="component" value="Unassembled WGS sequence"/>
</dbReference>
<feature type="region of interest" description="Disordered" evidence="1">
    <location>
        <begin position="520"/>
        <end position="554"/>
    </location>
</feature>
<dbReference type="EnsemblProtists" id="EOD12589">
    <property type="protein sequence ID" value="EOD12589"/>
    <property type="gene ID" value="EMIHUDRAFT_437274"/>
</dbReference>
<sequence length="554" mass="61189">ASRSSALPIKRGPHVGRPTVDASAPLLACSRRRPRRGQPAKHWRLDETHRRECRHTAAALALASVGVPAQRVAAGLRRRARRRGRPPGVRARCSRSANAGQHRRHRRLHHRRQQLCGPVRRHAPLPPQAPRRARRDPPRPQRPLAQQRRRARHRPDLHGTLRPRSHAEARRPAPRRVRRQHGPEPRLVRAPPPHSPAAAPRARPRRRQRSQVEGRPAPGRADRQVLEQQVAGRHGRQRHAAGGAVLGQRRPARRDQLGRGRDRRLVPPLQRAARVDARRAAWRRALGRSLYPGLHAGLQAPCRRRAHLPRPAPPPPSALSAGAHASAAGTRPPSQVPEGAGCAGGPAARRERARVCCERLCAGVAAAALRRVGAGLRADGRRQGARQARVRCVPARRQPLPLPTLPRGRRRGSQPKGAVAGLPAQLRAHGPRPRLVRRRLLLPRDAHRRARHQGRRERHRRAAGRAPRGEARGGRGKGGCGARGGLLLCAAAGGAGLLLRRAQVQADVFAARRRRREQPANLQFARRRERVGDGGRGGSLDGHRLTSSRFRTFH</sequence>
<accession>A0A0D3IMV4</accession>
<feature type="compositionally biased region" description="Basic residues" evidence="1">
    <location>
        <begin position="76"/>
        <end position="85"/>
    </location>
</feature>
<dbReference type="OMA" id="RFDINTW"/>
<feature type="region of interest" description="Disordered" evidence="1">
    <location>
        <begin position="443"/>
        <end position="478"/>
    </location>
</feature>
<name>A0A0D3IMV4_EMIH1</name>
<reference evidence="3" key="1">
    <citation type="journal article" date="2013" name="Nature">
        <title>Pan genome of the phytoplankton Emiliania underpins its global distribution.</title>
        <authorList>
            <person name="Read B.A."/>
            <person name="Kegel J."/>
            <person name="Klute M.J."/>
            <person name="Kuo A."/>
            <person name="Lefebvre S.C."/>
            <person name="Maumus F."/>
            <person name="Mayer C."/>
            <person name="Miller J."/>
            <person name="Monier A."/>
            <person name="Salamov A."/>
            <person name="Young J."/>
            <person name="Aguilar M."/>
            <person name="Claverie J.M."/>
            <person name="Frickenhaus S."/>
            <person name="Gonzalez K."/>
            <person name="Herman E.K."/>
            <person name="Lin Y.C."/>
            <person name="Napier J."/>
            <person name="Ogata H."/>
            <person name="Sarno A.F."/>
            <person name="Shmutz J."/>
            <person name="Schroeder D."/>
            <person name="de Vargas C."/>
            <person name="Verret F."/>
            <person name="von Dassow P."/>
            <person name="Valentin K."/>
            <person name="Van de Peer Y."/>
            <person name="Wheeler G."/>
            <person name="Dacks J.B."/>
            <person name="Delwiche C.F."/>
            <person name="Dyhrman S.T."/>
            <person name="Glockner G."/>
            <person name="John U."/>
            <person name="Richards T."/>
            <person name="Worden A.Z."/>
            <person name="Zhang X."/>
            <person name="Grigoriev I.V."/>
            <person name="Allen A.E."/>
            <person name="Bidle K."/>
            <person name="Borodovsky M."/>
            <person name="Bowler C."/>
            <person name="Brownlee C."/>
            <person name="Cock J.M."/>
            <person name="Elias M."/>
            <person name="Gladyshev V.N."/>
            <person name="Groth M."/>
            <person name="Guda C."/>
            <person name="Hadaegh A."/>
            <person name="Iglesias-Rodriguez M.D."/>
            <person name="Jenkins J."/>
            <person name="Jones B.M."/>
            <person name="Lawson T."/>
            <person name="Leese F."/>
            <person name="Lindquist E."/>
            <person name="Lobanov A."/>
            <person name="Lomsadze A."/>
            <person name="Malik S.B."/>
            <person name="Marsh M.E."/>
            <person name="Mackinder L."/>
            <person name="Mock T."/>
            <person name="Mueller-Roeber B."/>
            <person name="Pagarete A."/>
            <person name="Parker M."/>
            <person name="Probert I."/>
            <person name="Quesneville H."/>
            <person name="Raines C."/>
            <person name="Rensing S.A."/>
            <person name="Riano-Pachon D.M."/>
            <person name="Richier S."/>
            <person name="Rokitta S."/>
            <person name="Shiraiwa Y."/>
            <person name="Soanes D.M."/>
            <person name="van der Giezen M."/>
            <person name="Wahlund T.M."/>
            <person name="Williams B."/>
            <person name="Wilson W."/>
            <person name="Wolfe G."/>
            <person name="Wurch L.L."/>
        </authorList>
    </citation>
    <scope>NUCLEOTIDE SEQUENCE</scope>
</reference>
<dbReference type="KEGG" id="ehx:EMIHUDRAFT_437274"/>
<feature type="compositionally biased region" description="Low complexity" evidence="1">
    <location>
        <begin position="318"/>
        <end position="340"/>
    </location>
</feature>
<feature type="region of interest" description="Disordered" evidence="1">
    <location>
        <begin position="73"/>
        <end position="273"/>
    </location>
</feature>
<feature type="region of interest" description="Disordered" evidence="1">
    <location>
        <begin position="398"/>
        <end position="419"/>
    </location>
</feature>
<evidence type="ECO:0000313" key="2">
    <source>
        <dbReference type="EnsemblProtists" id="EOD12589"/>
    </source>
</evidence>
<feature type="compositionally biased region" description="Basic residues" evidence="1">
    <location>
        <begin position="443"/>
        <end position="463"/>
    </location>
</feature>
<feature type="region of interest" description="Disordered" evidence="1">
    <location>
        <begin position="1"/>
        <end position="22"/>
    </location>
</feature>